<sequence length="196" mass="21829">MPIWCTKPLYIANIAEMKLCIYVIRLIAGLTSPCVNWDASLSGTSQMHDAHCLFLCSCTPYDVAFSNHWPQVARDSAESQIRPASMIRFTWRMSFRLTCVVENIRRGRPHSPHSTKPRLDCIEEHRAPQRISMRADLDVDSSIVSALLFALLGPLSAGKGSGLVSHNSVMIVTHAAWYCRPTFSQFCVGSAAKDEC</sequence>
<evidence type="ECO:0000313" key="1">
    <source>
        <dbReference type="EMBL" id="TRM69558.1"/>
    </source>
</evidence>
<gene>
    <name evidence="1" type="ORF">BD626DRAFT_14412</name>
</gene>
<reference evidence="1 2" key="1">
    <citation type="journal article" date="2019" name="New Phytol.">
        <title>Comparative genomics reveals unique wood-decay strategies and fruiting body development in the Schizophyllaceae.</title>
        <authorList>
            <person name="Almasi E."/>
            <person name="Sahu N."/>
            <person name="Krizsan K."/>
            <person name="Balint B."/>
            <person name="Kovacs G.M."/>
            <person name="Kiss B."/>
            <person name="Cseklye J."/>
            <person name="Drula E."/>
            <person name="Henrissat B."/>
            <person name="Nagy I."/>
            <person name="Chovatia M."/>
            <person name="Adam C."/>
            <person name="LaButti K."/>
            <person name="Lipzen A."/>
            <person name="Riley R."/>
            <person name="Grigoriev I.V."/>
            <person name="Nagy L.G."/>
        </authorList>
    </citation>
    <scope>NUCLEOTIDE SEQUENCE [LARGE SCALE GENOMIC DNA]</scope>
    <source>
        <strain evidence="1 2">NL-1724</strain>
    </source>
</reference>
<name>A0A550CXT0_9AGAR</name>
<protein>
    <submittedName>
        <fullName evidence="1">Uncharacterized protein</fullName>
    </submittedName>
</protein>
<dbReference type="AlphaFoldDB" id="A0A550CXT0"/>
<keyword evidence="2" id="KW-1185">Reference proteome</keyword>
<comment type="caution">
    <text evidence="1">The sequence shown here is derived from an EMBL/GenBank/DDBJ whole genome shotgun (WGS) entry which is preliminary data.</text>
</comment>
<organism evidence="1 2">
    <name type="scientific">Schizophyllum amplum</name>
    <dbReference type="NCBI Taxonomy" id="97359"/>
    <lineage>
        <taxon>Eukaryota</taxon>
        <taxon>Fungi</taxon>
        <taxon>Dikarya</taxon>
        <taxon>Basidiomycota</taxon>
        <taxon>Agaricomycotina</taxon>
        <taxon>Agaricomycetes</taxon>
        <taxon>Agaricomycetidae</taxon>
        <taxon>Agaricales</taxon>
        <taxon>Schizophyllaceae</taxon>
        <taxon>Schizophyllum</taxon>
    </lineage>
</organism>
<dbReference type="EMBL" id="VDMD01000001">
    <property type="protein sequence ID" value="TRM69558.1"/>
    <property type="molecule type" value="Genomic_DNA"/>
</dbReference>
<proteinExistence type="predicted"/>
<dbReference type="Proteomes" id="UP000320762">
    <property type="component" value="Unassembled WGS sequence"/>
</dbReference>
<evidence type="ECO:0000313" key="2">
    <source>
        <dbReference type="Proteomes" id="UP000320762"/>
    </source>
</evidence>
<accession>A0A550CXT0</accession>